<dbReference type="PANTHER" id="PTHR46093">
    <property type="entry name" value="ACYL-COA-BINDING DOMAIN-CONTAINING PROTEIN 5"/>
    <property type="match status" value="1"/>
</dbReference>
<evidence type="ECO:0000256" key="3">
    <source>
        <dbReference type="SAM" id="MobiDB-lite"/>
    </source>
</evidence>
<keyword evidence="1" id="KW-0880">Kelch repeat</keyword>
<keyword evidence="4" id="KW-1133">Transmembrane helix</keyword>
<keyword evidence="4" id="KW-0812">Transmembrane</keyword>
<dbReference type="Gene3D" id="2.120.10.80">
    <property type="entry name" value="Kelch-type beta propeller"/>
    <property type="match status" value="1"/>
</dbReference>
<evidence type="ECO:0000313" key="7">
    <source>
        <dbReference type="Proteomes" id="UP000696485"/>
    </source>
</evidence>
<keyword evidence="4" id="KW-0472">Membrane</keyword>
<feature type="region of interest" description="Disordered" evidence="3">
    <location>
        <begin position="492"/>
        <end position="513"/>
    </location>
</feature>
<dbReference type="EMBL" id="JAAAUY010000816">
    <property type="protein sequence ID" value="KAF9326177.1"/>
    <property type="molecule type" value="Genomic_DNA"/>
</dbReference>
<protein>
    <recommendedName>
        <fullName evidence="8">Galactose oxidase</fullName>
    </recommendedName>
</protein>
<gene>
    <name evidence="6" type="ORF">BG006_010368</name>
</gene>
<dbReference type="AlphaFoldDB" id="A0A9P5SG35"/>
<evidence type="ECO:0000256" key="1">
    <source>
        <dbReference type="ARBA" id="ARBA00022441"/>
    </source>
</evidence>
<accession>A0A9P5SG35</accession>
<evidence type="ECO:0000256" key="4">
    <source>
        <dbReference type="SAM" id="Phobius"/>
    </source>
</evidence>
<proteinExistence type="predicted"/>
<dbReference type="SUPFAM" id="SSF117281">
    <property type="entry name" value="Kelch motif"/>
    <property type="match status" value="1"/>
</dbReference>
<keyword evidence="5" id="KW-0732">Signal</keyword>
<feature type="signal peptide" evidence="5">
    <location>
        <begin position="1"/>
        <end position="28"/>
    </location>
</feature>
<dbReference type="Proteomes" id="UP000696485">
    <property type="component" value="Unassembled WGS sequence"/>
</dbReference>
<evidence type="ECO:0000256" key="5">
    <source>
        <dbReference type="SAM" id="SignalP"/>
    </source>
</evidence>
<comment type="caution">
    <text evidence="6">The sequence shown here is derived from an EMBL/GenBank/DDBJ whole genome shotgun (WGS) entry which is preliminary data.</text>
</comment>
<evidence type="ECO:0000313" key="6">
    <source>
        <dbReference type="EMBL" id="KAF9326177.1"/>
    </source>
</evidence>
<organism evidence="6 7">
    <name type="scientific">Podila minutissima</name>
    <dbReference type="NCBI Taxonomy" id="64525"/>
    <lineage>
        <taxon>Eukaryota</taxon>
        <taxon>Fungi</taxon>
        <taxon>Fungi incertae sedis</taxon>
        <taxon>Mucoromycota</taxon>
        <taxon>Mortierellomycotina</taxon>
        <taxon>Mortierellomycetes</taxon>
        <taxon>Mortierellales</taxon>
        <taxon>Mortierellaceae</taxon>
        <taxon>Podila</taxon>
    </lineage>
</organism>
<feature type="chain" id="PRO_5040286183" description="Galactose oxidase" evidence="5">
    <location>
        <begin position="29"/>
        <end position="556"/>
    </location>
</feature>
<sequence length="556" mass="60640">MAPGRRRRAIRGPHPLILSLILPVLTHTQSPPPWKPAPAYHASSVFVEGQAFYVNGGYNINDSTVAIQTFSIDLSAPFNVSSPPYTKLGDALHFGRAMNTLLKDGQGWYFRADGGKASIYNLQTQTVSDAGAHNLIENATFTSIATVPGKGDIIFPTEVTTLTLRLVGNYIRADILQPSELSRSRLYALAPSNSAQAVFALAGFLDKYNSSSSALLRFDATNSTWSNVELKEGAPSSRQGACMVPAHNGTKLVVFGGFPATMITNITNMPGDSLSDIYVLDAANLTWTKGQDGGEGRARSSHACAISGDSFLAWGGISTAGMPPAQILSVYDLKSNTWQDKFAPGLKLDSGSTSSGSNVGPIAGGIGAAVLLAASMFLIYRRRTTTKASNASRVMQFGRPQTKELWLRSSPHSTRTNQPHDPGVDAERDYVPSYVDLALRSPEAVYRHPQEDEVQAKERVLDDYRRRREIQLEQQRELDRQIEKEMAEVQMLREKQSGTPKSAGERDRRGPQYWGIGSQVDLQRSGSFFGASTDYHGSEPRNPQAIYVNSTHQLKI</sequence>
<evidence type="ECO:0000256" key="2">
    <source>
        <dbReference type="ARBA" id="ARBA00022737"/>
    </source>
</evidence>
<name>A0A9P5SG35_9FUNG</name>
<dbReference type="InterPro" id="IPR015915">
    <property type="entry name" value="Kelch-typ_b-propeller"/>
</dbReference>
<dbReference type="PANTHER" id="PTHR46093:SF18">
    <property type="entry name" value="FIBRONECTIN TYPE-III DOMAIN-CONTAINING PROTEIN"/>
    <property type="match status" value="1"/>
</dbReference>
<dbReference type="Pfam" id="PF24681">
    <property type="entry name" value="Kelch_KLHDC2_KLHL20_DRC7"/>
    <property type="match status" value="1"/>
</dbReference>
<feature type="transmembrane region" description="Helical" evidence="4">
    <location>
        <begin position="359"/>
        <end position="380"/>
    </location>
</feature>
<reference evidence="6" key="1">
    <citation type="journal article" date="2020" name="Fungal Divers.">
        <title>Resolving the Mortierellaceae phylogeny through synthesis of multi-gene phylogenetics and phylogenomics.</title>
        <authorList>
            <person name="Vandepol N."/>
            <person name="Liber J."/>
            <person name="Desiro A."/>
            <person name="Na H."/>
            <person name="Kennedy M."/>
            <person name="Barry K."/>
            <person name="Grigoriev I.V."/>
            <person name="Miller A.N."/>
            <person name="O'Donnell K."/>
            <person name="Stajich J.E."/>
            <person name="Bonito G."/>
        </authorList>
    </citation>
    <scope>NUCLEOTIDE SEQUENCE</scope>
    <source>
        <strain evidence="6">NVP1</strain>
    </source>
</reference>
<keyword evidence="2" id="KW-0677">Repeat</keyword>
<evidence type="ECO:0008006" key="8">
    <source>
        <dbReference type="Google" id="ProtNLM"/>
    </source>
</evidence>
<keyword evidence="7" id="KW-1185">Reference proteome</keyword>